<evidence type="ECO:0000313" key="1">
    <source>
        <dbReference type="EMBL" id="AES74679.1"/>
    </source>
</evidence>
<reference evidence="1 3" key="2">
    <citation type="journal article" date="2014" name="BMC Genomics">
        <title>An improved genome release (version Mt4.0) for the model legume Medicago truncatula.</title>
        <authorList>
            <person name="Tang H."/>
            <person name="Krishnakumar V."/>
            <person name="Bidwell S."/>
            <person name="Rosen B."/>
            <person name="Chan A."/>
            <person name="Zhou S."/>
            <person name="Gentzbittel L."/>
            <person name="Childs K.L."/>
            <person name="Yandell M."/>
            <person name="Gundlach H."/>
            <person name="Mayer K.F."/>
            <person name="Schwartz D.C."/>
            <person name="Town C.D."/>
        </authorList>
    </citation>
    <scope>GENOME REANNOTATION</scope>
    <source>
        <strain evidence="2 3">cv. Jemalong A17</strain>
    </source>
</reference>
<gene>
    <name evidence="1" type="ordered locus">MTR_6g010800</name>
</gene>
<reference evidence="2" key="3">
    <citation type="submission" date="2015-04" db="UniProtKB">
        <authorList>
            <consortium name="EnsemblPlants"/>
        </authorList>
    </citation>
    <scope>IDENTIFICATION</scope>
    <source>
        <strain evidence="2">cv. Jemalong A17</strain>
    </source>
</reference>
<evidence type="ECO:0000313" key="2">
    <source>
        <dbReference type="EnsemblPlants" id="AES74679"/>
    </source>
</evidence>
<evidence type="ECO:0000313" key="3">
    <source>
        <dbReference type="Proteomes" id="UP000002051"/>
    </source>
</evidence>
<dbReference type="PaxDb" id="3880-AES74679"/>
<dbReference type="Proteomes" id="UP000002051">
    <property type="component" value="Chromosome 6"/>
</dbReference>
<dbReference type="AlphaFoldDB" id="G7KKF0"/>
<dbReference type="EnsemblPlants" id="AES74679">
    <property type="protein sequence ID" value="AES74679"/>
    <property type="gene ID" value="MTR_6g010800"/>
</dbReference>
<proteinExistence type="predicted"/>
<sequence>MEKGKGLYEVKYYGFELHDFAYEPRFATPVTPLLNYQFFKMLENFGSLVYMN</sequence>
<dbReference type="EMBL" id="CM001222">
    <property type="protein sequence ID" value="AES74679.1"/>
    <property type="molecule type" value="Genomic_DNA"/>
</dbReference>
<name>G7KKF0_MEDTR</name>
<reference evidence="1 3" key="1">
    <citation type="journal article" date="2011" name="Nature">
        <title>The Medicago genome provides insight into the evolution of rhizobial symbioses.</title>
        <authorList>
            <person name="Young N.D."/>
            <person name="Debelle F."/>
            <person name="Oldroyd G.E."/>
            <person name="Geurts R."/>
            <person name="Cannon S.B."/>
            <person name="Udvardi M.K."/>
            <person name="Benedito V.A."/>
            <person name="Mayer K.F."/>
            <person name="Gouzy J."/>
            <person name="Schoof H."/>
            <person name="Van de Peer Y."/>
            <person name="Proost S."/>
            <person name="Cook D.R."/>
            <person name="Meyers B.C."/>
            <person name="Spannagl M."/>
            <person name="Cheung F."/>
            <person name="De Mita S."/>
            <person name="Krishnakumar V."/>
            <person name="Gundlach H."/>
            <person name="Zhou S."/>
            <person name="Mudge J."/>
            <person name="Bharti A.K."/>
            <person name="Murray J.D."/>
            <person name="Naoumkina M.A."/>
            <person name="Rosen B."/>
            <person name="Silverstein K.A."/>
            <person name="Tang H."/>
            <person name="Rombauts S."/>
            <person name="Zhao P.X."/>
            <person name="Zhou P."/>
            <person name="Barbe V."/>
            <person name="Bardou P."/>
            <person name="Bechner M."/>
            <person name="Bellec A."/>
            <person name="Berger A."/>
            <person name="Berges H."/>
            <person name="Bidwell S."/>
            <person name="Bisseling T."/>
            <person name="Choisne N."/>
            <person name="Couloux A."/>
            <person name="Denny R."/>
            <person name="Deshpande S."/>
            <person name="Dai X."/>
            <person name="Doyle J.J."/>
            <person name="Dudez A.M."/>
            <person name="Farmer A.D."/>
            <person name="Fouteau S."/>
            <person name="Franken C."/>
            <person name="Gibelin C."/>
            <person name="Gish J."/>
            <person name="Goldstein S."/>
            <person name="Gonzalez A.J."/>
            <person name="Green P.J."/>
            <person name="Hallab A."/>
            <person name="Hartog M."/>
            <person name="Hua A."/>
            <person name="Humphray S.J."/>
            <person name="Jeong D.H."/>
            <person name="Jing Y."/>
            <person name="Jocker A."/>
            <person name="Kenton S.M."/>
            <person name="Kim D.J."/>
            <person name="Klee K."/>
            <person name="Lai H."/>
            <person name="Lang C."/>
            <person name="Lin S."/>
            <person name="Macmil S.L."/>
            <person name="Magdelenat G."/>
            <person name="Matthews L."/>
            <person name="McCorrison J."/>
            <person name="Monaghan E.L."/>
            <person name="Mun J.H."/>
            <person name="Najar F.Z."/>
            <person name="Nicholson C."/>
            <person name="Noirot C."/>
            <person name="O'Bleness M."/>
            <person name="Paule C.R."/>
            <person name="Poulain J."/>
            <person name="Prion F."/>
            <person name="Qin B."/>
            <person name="Qu C."/>
            <person name="Retzel E.F."/>
            <person name="Riddle C."/>
            <person name="Sallet E."/>
            <person name="Samain S."/>
            <person name="Samson N."/>
            <person name="Sanders I."/>
            <person name="Saurat O."/>
            <person name="Scarpelli C."/>
            <person name="Schiex T."/>
            <person name="Segurens B."/>
            <person name="Severin A.J."/>
            <person name="Sherrier D.J."/>
            <person name="Shi R."/>
            <person name="Sims S."/>
            <person name="Singer S.R."/>
            <person name="Sinharoy S."/>
            <person name="Sterck L."/>
            <person name="Viollet A."/>
            <person name="Wang B.B."/>
            <person name="Wang K."/>
            <person name="Wang M."/>
            <person name="Wang X."/>
            <person name="Warfsmann J."/>
            <person name="Weissenbach J."/>
            <person name="White D.D."/>
            <person name="White J.D."/>
            <person name="Wiley G.B."/>
            <person name="Wincker P."/>
            <person name="Xing Y."/>
            <person name="Yang L."/>
            <person name="Yao Z."/>
            <person name="Ying F."/>
            <person name="Zhai J."/>
            <person name="Zhou L."/>
            <person name="Zuber A."/>
            <person name="Denarie J."/>
            <person name="Dixon R.A."/>
            <person name="May G.D."/>
            <person name="Schwartz D.C."/>
            <person name="Rogers J."/>
            <person name="Quetier F."/>
            <person name="Town C.D."/>
            <person name="Roe B.A."/>
        </authorList>
    </citation>
    <scope>NUCLEOTIDE SEQUENCE [LARGE SCALE GENOMIC DNA]</scope>
    <source>
        <strain evidence="1">A17</strain>
        <strain evidence="2 3">cv. Jemalong A17</strain>
    </source>
</reference>
<dbReference type="HOGENOM" id="CLU_3090284_0_0_1"/>
<keyword evidence="3" id="KW-1185">Reference proteome</keyword>
<organism evidence="1 3">
    <name type="scientific">Medicago truncatula</name>
    <name type="common">Barrel medic</name>
    <name type="synonym">Medicago tribuloides</name>
    <dbReference type="NCBI Taxonomy" id="3880"/>
    <lineage>
        <taxon>Eukaryota</taxon>
        <taxon>Viridiplantae</taxon>
        <taxon>Streptophyta</taxon>
        <taxon>Embryophyta</taxon>
        <taxon>Tracheophyta</taxon>
        <taxon>Spermatophyta</taxon>
        <taxon>Magnoliopsida</taxon>
        <taxon>eudicotyledons</taxon>
        <taxon>Gunneridae</taxon>
        <taxon>Pentapetalae</taxon>
        <taxon>rosids</taxon>
        <taxon>fabids</taxon>
        <taxon>Fabales</taxon>
        <taxon>Fabaceae</taxon>
        <taxon>Papilionoideae</taxon>
        <taxon>50 kb inversion clade</taxon>
        <taxon>NPAAA clade</taxon>
        <taxon>Hologalegina</taxon>
        <taxon>IRL clade</taxon>
        <taxon>Trifolieae</taxon>
        <taxon>Medicago</taxon>
    </lineage>
</organism>
<accession>G7KKF0</accession>
<protein>
    <submittedName>
        <fullName evidence="1 2">Uncharacterized protein</fullName>
    </submittedName>
</protein>